<evidence type="ECO:0000256" key="6">
    <source>
        <dbReference type="ARBA" id="ARBA00023125"/>
    </source>
</evidence>
<dbReference type="GO" id="GO:0042802">
    <property type="term" value="F:identical protein binding"/>
    <property type="evidence" value="ECO:0007669"/>
    <property type="project" value="UniProtKB-ARBA"/>
</dbReference>
<dbReference type="InterPro" id="IPR001867">
    <property type="entry name" value="OmpR/PhoB-type_DNA-bd"/>
</dbReference>
<feature type="modified residue" description="4-aspartylphosphate" evidence="8">
    <location>
        <position position="55"/>
    </location>
</feature>
<dbReference type="GO" id="GO:0032993">
    <property type="term" value="C:protein-DNA complex"/>
    <property type="evidence" value="ECO:0007669"/>
    <property type="project" value="TreeGrafter"/>
</dbReference>
<protein>
    <submittedName>
        <fullName evidence="12">Two-component system, OmpR family, KDP operon response regulator KdpE</fullName>
    </submittedName>
</protein>
<organism evidence="12 13">
    <name type="scientific">Asticcacaulis taihuensis</name>
    <dbReference type="NCBI Taxonomy" id="260084"/>
    <lineage>
        <taxon>Bacteria</taxon>
        <taxon>Pseudomonadati</taxon>
        <taxon>Pseudomonadota</taxon>
        <taxon>Alphaproteobacteria</taxon>
        <taxon>Caulobacterales</taxon>
        <taxon>Caulobacteraceae</taxon>
        <taxon>Asticcacaulis</taxon>
    </lineage>
</organism>
<keyword evidence="3 8" id="KW-0597">Phosphoprotein</keyword>
<keyword evidence="6 9" id="KW-0238">DNA-binding</keyword>
<feature type="domain" description="Response regulatory" evidence="10">
    <location>
        <begin position="6"/>
        <end position="119"/>
    </location>
</feature>
<dbReference type="SMART" id="SM00448">
    <property type="entry name" value="REC"/>
    <property type="match status" value="1"/>
</dbReference>
<keyword evidence="5" id="KW-0805">Transcription regulation</keyword>
<gene>
    <name evidence="12" type="ORF">SAMN02927928_0626</name>
</gene>
<comment type="subcellular location">
    <subcellularLocation>
        <location evidence="1">Cytoplasm</location>
    </subcellularLocation>
</comment>
<dbReference type="RefSeq" id="WP_090643535.1">
    <property type="nucleotide sequence ID" value="NZ_CBCRYE010000001.1"/>
</dbReference>
<dbReference type="Gene3D" id="3.40.50.2300">
    <property type="match status" value="1"/>
</dbReference>
<evidence type="ECO:0000313" key="12">
    <source>
        <dbReference type="EMBL" id="SCW35187.1"/>
    </source>
</evidence>
<evidence type="ECO:0000256" key="5">
    <source>
        <dbReference type="ARBA" id="ARBA00023015"/>
    </source>
</evidence>
<keyword evidence="7" id="KW-0804">Transcription</keyword>
<dbReference type="GO" id="GO:0000156">
    <property type="term" value="F:phosphorelay response regulator activity"/>
    <property type="evidence" value="ECO:0007669"/>
    <property type="project" value="TreeGrafter"/>
</dbReference>
<dbReference type="Gene3D" id="1.10.10.10">
    <property type="entry name" value="Winged helix-like DNA-binding domain superfamily/Winged helix DNA-binding domain"/>
    <property type="match status" value="1"/>
</dbReference>
<evidence type="ECO:0000256" key="7">
    <source>
        <dbReference type="ARBA" id="ARBA00023163"/>
    </source>
</evidence>
<dbReference type="CDD" id="cd17620">
    <property type="entry name" value="REC_OmpR_KdpE-like"/>
    <property type="match status" value="1"/>
</dbReference>
<reference evidence="13" key="1">
    <citation type="submission" date="2016-10" db="EMBL/GenBank/DDBJ databases">
        <authorList>
            <person name="Varghese N."/>
            <person name="Submissions S."/>
        </authorList>
    </citation>
    <scope>NUCLEOTIDE SEQUENCE [LARGE SCALE GENOMIC DNA]</scope>
    <source>
        <strain evidence="13">CGMCC 1.3431</strain>
    </source>
</reference>
<feature type="domain" description="OmpR/PhoB-type" evidence="11">
    <location>
        <begin position="130"/>
        <end position="229"/>
    </location>
</feature>
<evidence type="ECO:0000313" key="13">
    <source>
        <dbReference type="Proteomes" id="UP000199150"/>
    </source>
</evidence>
<keyword evidence="2" id="KW-0963">Cytoplasm</keyword>
<name>A0A1G4PSG4_9CAUL</name>
<dbReference type="SUPFAM" id="SSF52172">
    <property type="entry name" value="CheY-like"/>
    <property type="match status" value="1"/>
</dbReference>
<evidence type="ECO:0000259" key="10">
    <source>
        <dbReference type="PROSITE" id="PS50110"/>
    </source>
</evidence>
<evidence type="ECO:0000256" key="2">
    <source>
        <dbReference type="ARBA" id="ARBA00022490"/>
    </source>
</evidence>
<dbReference type="PROSITE" id="PS51755">
    <property type="entry name" value="OMPR_PHOB"/>
    <property type="match status" value="1"/>
</dbReference>
<dbReference type="InterPro" id="IPR036388">
    <property type="entry name" value="WH-like_DNA-bd_sf"/>
</dbReference>
<proteinExistence type="predicted"/>
<accession>A0A1G4PSG4</accession>
<evidence type="ECO:0000256" key="9">
    <source>
        <dbReference type="PROSITE-ProRule" id="PRU01091"/>
    </source>
</evidence>
<dbReference type="GO" id="GO:0005829">
    <property type="term" value="C:cytosol"/>
    <property type="evidence" value="ECO:0007669"/>
    <property type="project" value="TreeGrafter"/>
</dbReference>
<dbReference type="PANTHER" id="PTHR48111:SF50">
    <property type="entry name" value="KDP OPERON TRANSCRIPTIONAL REGULATORY PROTEIN KDPE"/>
    <property type="match status" value="1"/>
</dbReference>
<dbReference type="GO" id="GO:0000987">
    <property type="term" value="F:cis-regulatory region sequence-specific DNA binding"/>
    <property type="evidence" value="ECO:0007669"/>
    <property type="project" value="UniProtKB-ARBA"/>
</dbReference>
<dbReference type="InterPro" id="IPR001789">
    <property type="entry name" value="Sig_transdc_resp-reg_receiver"/>
</dbReference>
<dbReference type="PANTHER" id="PTHR48111">
    <property type="entry name" value="REGULATOR OF RPOS"/>
    <property type="match status" value="1"/>
</dbReference>
<dbReference type="FunFam" id="3.40.50.2300:FF:000021">
    <property type="entry name" value="Two-component system response regulator KdpE"/>
    <property type="match status" value="1"/>
</dbReference>
<dbReference type="STRING" id="260084.SAMN02927928_0626"/>
<dbReference type="SMART" id="SM00862">
    <property type="entry name" value="Trans_reg_C"/>
    <property type="match status" value="1"/>
</dbReference>
<dbReference type="Gene3D" id="6.10.250.690">
    <property type="match status" value="1"/>
</dbReference>
<evidence type="ECO:0000259" key="11">
    <source>
        <dbReference type="PROSITE" id="PS51755"/>
    </source>
</evidence>
<dbReference type="CDD" id="cd00383">
    <property type="entry name" value="trans_reg_C"/>
    <property type="match status" value="1"/>
</dbReference>
<dbReference type="GO" id="GO:0045893">
    <property type="term" value="P:positive regulation of DNA-templated transcription"/>
    <property type="evidence" value="ECO:0007669"/>
    <property type="project" value="UniProtKB-ARBA"/>
</dbReference>
<dbReference type="InterPro" id="IPR011006">
    <property type="entry name" value="CheY-like_superfamily"/>
</dbReference>
<evidence type="ECO:0000256" key="4">
    <source>
        <dbReference type="ARBA" id="ARBA00023012"/>
    </source>
</evidence>
<dbReference type="PROSITE" id="PS50110">
    <property type="entry name" value="RESPONSE_REGULATORY"/>
    <property type="match status" value="1"/>
</dbReference>
<dbReference type="AlphaFoldDB" id="A0A1G4PSG4"/>
<evidence type="ECO:0000256" key="3">
    <source>
        <dbReference type="ARBA" id="ARBA00022553"/>
    </source>
</evidence>
<dbReference type="EMBL" id="FMTS01000001">
    <property type="protein sequence ID" value="SCW35187.1"/>
    <property type="molecule type" value="Genomic_DNA"/>
</dbReference>
<dbReference type="Proteomes" id="UP000199150">
    <property type="component" value="Unassembled WGS sequence"/>
</dbReference>
<keyword evidence="4" id="KW-0902">Two-component regulatory system</keyword>
<sequence>MADSPRILSIEDESDIRKFLRTTLGANGMMVLEAETGKAGLQKVVSQIPDVILLDLGLPDMDGMEIIRQIREWGRTPIIVLSARGQEADKVEALELGADDYLTKPFSAAELIARIKVALRKRNQPQGDAPFVYDHDNLRIDTAARRIQLDGEDVHLTPIEYKLLAVLARNSGKVLTHGALLNEVWGKHSTDNQTYLRIHTQHLREKLKDDALNPRFIVTEPGIGYRLKP</sequence>
<evidence type="ECO:0000256" key="1">
    <source>
        <dbReference type="ARBA" id="ARBA00004496"/>
    </source>
</evidence>
<evidence type="ECO:0000256" key="8">
    <source>
        <dbReference type="PROSITE-ProRule" id="PRU00169"/>
    </source>
</evidence>
<dbReference type="InterPro" id="IPR039420">
    <property type="entry name" value="WalR-like"/>
</dbReference>
<dbReference type="OrthoDB" id="9802426at2"/>
<dbReference type="Pfam" id="PF00072">
    <property type="entry name" value="Response_reg"/>
    <property type="match status" value="1"/>
</dbReference>
<feature type="DNA-binding region" description="OmpR/PhoB-type" evidence="9">
    <location>
        <begin position="130"/>
        <end position="229"/>
    </location>
</feature>
<dbReference type="Pfam" id="PF00486">
    <property type="entry name" value="Trans_reg_C"/>
    <property type="match status" value="1"/>
</dbReference>
<keyword evidence="13" id="KW-1185">Reference proteome</keyword>